<dbReference type="GO" id="GO:0006520">
    <property type="term" value="P:amino acid metabolic process"/>
    <property type="evidence" value="ECO:0007669"/>
    <property type="project" value="UniProtKB-ARBA"/>
</dbReference>
<dbReference type="SUPFAM" id="SSF55021">
    <property type="entry name" value="ACT-like"/>
    <property type="match status" value="1"/>
</dbReference>
<dbReference type="Pfam" id="PF13840">
    <property type="entry name" value="ACT_7"/>
    <property type="match status" value="1"/>
</dbReference>
<dbReference type="Gene3D" id="3.30.2130.10">
    <property type="entry name" value="VC0802-like"/>
    <property type="match status" value="2"/>
</dbReference>
<accession>A0A423VNX0</accession>
<name>A0A423VNX0_CYTCH</name>
<organism evidence="3 4">
    <name type="scientific">Cytospora chrysosperma</name>
    <name type="common">Cytospora canker fungus</name>
    <name type="synonym">Sphaeria chrysosperma</name>
    <dbReference type="NCBI Taxonomy" id="252740"/>
    <lineage>
        <taxon>Eukaryota</taxon>
        <taxon>Fungi</taxon>
        <taxon>Dikarya</taxon>
        <taxon>Ascomycota</taxon>
        <taxon>Pezizomycotina</taxon>
        <taxon>Sordariomycetes</taxon>
        <taxon>Sordariomycetidae</taxon>
        <taxon>Diaporthales</taxon>
        <taxon>Cytosporaceae</taxon>
        <taxon>Cytospora</taxon>
    </lineage>
</organism>
<dbReference type="EMBL" id="LJZO01000036">
    <property type="protein sequence ID" value="ROV92701.1"/>
    <property type="molecule type" value="Genomic_DNA"/>
</dbReference>
<dbReference type="AlphaFoldDB" id="A0A423VNX0"/>
<dbReference type="GO" id="GO:0046394">
    <property type="term" value="P:carboxylic acid biosynthetic process"/>
    <property type="evidence" value="ECO:0007669"/>
    <property type="project" value="UniProtKB-ARBA"/>
</dbReference>
<proteinExistence type="predicted"/>
<dbReference type="InterPro" id="IPR051719">
    <property type="entry name" value="CASTOR_mTORC1"/>
</dbReference>
<comment type="caution">
    <text evidence="3">The sequence shown here is derived from an EMBL/GenBank/DDBJ whole genome shotgun (WGS) entry which is preliminary data.</text>
</comment>
<keyword evidence="4" id="KW-1185">Reference proteome</keyword>
<feature type="region of interest" description="Disordered" evidence="1">
    <location>
        <begin position="167"/>
        <end position="200"/>
    </location>
</feature>
<gene>
    <name evidence="3" type="ORF">VSDG_06595</name>
</gene>
<dbReference type="OrthoDB" id="58529at2759"/>
<dbReference type="Proteomes" id="UP000284375">
    <property type="component" value="Unassembled WGS sequence"/>
</dbReference>
<protein>
    <recommendedName>
        <fullName evidence="2">CASTOR ACT domain-containing protein</fullName>
    </recommendedName>
</protein>
<reference evidence="3 4" key="1">
    <citation type="submission" date="2015-09" db="EMBL/GenBank/DDBJ databases">
        <title>Host preference determinants of Valsa canker pathogens revealed by comparative genomics.</title>
        <authorList>
            <person name="Yin Z."/>
            <person name="Huang L."/>
        </authorList>
    </citation>
    <scope>NUCLEOTIDE SEQUENCE [LARGE SCALE GENOMIC DNA]</scope>
    <source>
        <strain evidence="3 4">YSFL</strain>
    </source>
</reference>
<evidence type="ECO:0000313" key="4">
    <source>
        <dbReference type="Proteomes" id="UP000284375"/>
    </source>
</evidence>
<dbReference type="InterPro" id="IPR045865">
    <property type="entry name" value="ACT-like_dom_sf"/>
</dbReference>
<evidence type="ECO:0000256" key="1">
    <source>
        <dbReference type="SAM" id="MobiDB-lite"/>
    </source>
</evidence>
<evidence type="ECO:0000259" key="2">
    <source>
        <dbReference type="Pfam" id="PF13840"/>
    </source>
</evidence>
<dbReference type="PANTHER" id="PTHR31131:SF6">
    <property type="entry name" value="CASTOR ACT DOMAIN-CONTAINING PROTEIN"/>
    <property type="match status" value="1"/>
</dbReference>
<feature type="domain" description="CASTOR ACT" evidence="2">
    <location>
        <begin position="100"/>
        <end position="158"/>
    </location>
</feature>
<evidence type="ECO:0000313" key="3">
    <source>
        <dbReference type="EMBL" id="ROV92701.1"/>
    </source>
</evidence>
<dbReference type="InterPro" id="IPR027795">
    <property type="entry name" value="CASTOR_ACT_dom"/>
</dbReference>
<dbReference type="PANTHER" id="PTHR31131">
    <property type="entry name" value="CHROMOSOME 1, WHOLE GENOME SHOTGUN SEQUENCE"/>
    <property type="match status" value="1"/>
</dbReference>
<sequence>MAEVGFLNETLSLIHIPLSLYSQFVQPIIRILLPPSLHNGATIEDKLEGLTLDQKHGFLNISVTPIECSIVCHDAWSKKFFEPIIRQLPDDAAKTVSMSSQSYLVLRVSSPGMDAGRRVVDLTSPLGLAGIPIFFITTYYSDFIIVPSKDRQDVVQVLLAGGFECPEDSDSSFVSPGALSHTRGLSQEADKPPSSPPPSNVAELQARAFKLLKKHNVAPHIEPDLRLVQCSGKDVSHSGGYSWPARSHAGNGSHREAWVDKVDTKFYTSLVAALASQPRFLSVTLTEEDEPSLLLDKCLLDTFGDSLIGPMEAELVPIFLDLVDLPFDTTGIVAGVAGKLAEEMQMEQNAELSYLSTAKTGAVILSSEQAAIAMDALSPLLPGEG</sequence>